<comment type="catalytic activity">
    <reaction evidence="4">
        <text>ATP + H2O = ADP + phosphate + H(+)</text>
        <dbReference type="Rhea" id="RHEA:13065"/>
        <dbReference type="ChEBI" id="CHEBI:15377"/>
        <dbReference type="ChEBI" id="CHEBI:15378"/>
        <dbReference type="ChEBI" id="CHEBI:30616"/>
        <dbReference type="ChEBI" id="CHEBI:43474"/>
        <dbReference type="ChEBI" id="CHEBI:456216"/>
        <dbReference type="EC" id="3.6.4.6"/>
    </reaction>
</comment>
<dbReference type="GO" id="GO:0043001">
    <property type="term" value="P:Golgi to plasma membrane protein transport"/>
    <property type="evidence" value="ECO:0007669"/>
    <property type="project" value="TreeGrafter"/>
</dbReference>
<keyword evidence="4" id="KW-0653">Protein transport</keyword>
<organism evidence="5 6">
    <name type="scientific">Heracleum sosnowskyi</name>
    <dbReference type="NCBI Taxonomy" id="360622"/>
    <lineage>
        <taxon>Eukaryota</taxon>
        <taxon>Viridiplantae</taxon>
        <taxon>Streptophyta</taxon>
        <taxon>Embryophyta</taxon>
        <taxon>Tracheophyta</taxon>
        <taxon>Spermatophyta</taxon>
        <taxon>Magnoliopsida</taxon>
        <taxon>eudicotyledons</taxon>
        <taxon>Gunneridae</taxon>
        <taxon>Pentapetalae</taxon>
        <taxon>asterids</taxon>
        <taxon>campanulids</taxon>
        <taxon>Apiales</taxon>
        <taxon>Apiaceae</taxon>
        <taxon>Apioideae</taxon>
        <taxon>apioid superclade</taxon>
        <taxon>Tordylieae</taxon>
        <taxon>Tordyliinae</taxon>
        <taxon>Heracleum</taxon>
    </lineage>
</organism>
<keyword evidence="2 4" id="KW-0547">Nucleotide-binding</keyword>
<dbReference type="InterPro" id="IPR039812">
    <property type="entry name" value="Vesicle-fus_ATPase"/>
</dbReference>
<evidence type="ECO:0000313" key="5">
    <source>
        <dbReference type="EMBL" id="KAK1384860.1"/>
    </source>
</evidence>
<keyword evidence="4" id="KW-0378">Hydrolase</keyword>
<evidence type="ECO:0000256" key="4">
    <source>
        <dbReference type="RuleBase" id="RU367045"/>
    </source>
</evidence>
<dbReference type="FunFam" id="3.40.50.300:FF:000166">
    <property type="entry name" value="vesicle-fusing ATPase isoform X1"/>
    <property type="match status" value="1"/>
</dbReference>
<gene>
    <name evidence="5" type="ORF">POM88_022595</name>
</gene>
<evidence type="ECO:0000256" key="3">
    <source>
        <dbReference type="ARBA" id="ARBA00022840"/>
    </source>
</evidence>
<keyword evidence="4" id="KW-0963">Cytoplasm</keyword>
<dbReference type="SUPFAM" id="SSF52540">
    <property type="entry name" value="P-loop containing nucleoside triphosphate hydrolases"/>
    <property type="match status" value="1"/>
</dbReference>
<keyword evidence="6" id="KW-1185">Reference proteome</keyword>
<evidence type="ECO:0000256" key="2">
    <source>
        <dbReference type="ARBA" id="ARBA00022741"/>
    </source>
</evidence>
<dbReference type="GO" id="GO:0006891">
    <property type="term" value="P:intra-Golgi vesicle-mediated transport"/>
    <property type="evidence" value="ECO:0007669"/>
    <property type="project" value="TreeGrafter"/>
</dbReference>
<dbReference type="AlphaFoldDB" id="A0AAD8IFL3"/>
<keyword evidence="4" id="KW-0813">Transport</keyword>
<dbReference type="GO" id="GO:0005795">
    <property type="term" value="C:Golgi stack"/>
    <property type="evidence" value="ECO:0007669"/>
    <property type="project" value="TreeGrafter"/>
</dbReference>
<evidence type="ECO:0000256" key="1">
    <source>
        <dbReference type="ARBA" id="ARBA00006914"/>
    </source>
</evidence>
<dbReference type="EMBL" id="JAUIZM010000005">
    <property type="protein sequence ID" value="KAK1384860.1"/>
    <property type="molecule type" value="Genomic_DNA"/>
</dbReference>
<reference evidence="5" key="1">
    <citation type="submission" date="2023-02" db="EMBL/GenBank/DDBJ databases">
        <title>Genome of toxic invasive species Heracleum sosnowskyi carries increased number of genes despite the absence of recent whole-genome duplications.</title>
        <authorList>
            <person name="Schelkunov M."/>
            <person name="Shtratnikova V."/>
            <person name="Makarenko M."/>
            <person name="Klepikova A."/>
            <person name="Omelchenko D."/>
            <person name="Novikova G."/>
            <person name="Obukhova E."/>
            <person name="Bogdanov V."/>
            <person name="Penin A."/>
            <person name="Logacheva M."/>
        </authorList>
    </citation>
    <scope>NUCLEOTIDE SEQUENCE</scope>
    <source>
        <strain evidence="5">Hsosn_3</strain>
        <tissue evidence="5">Leaf</tissue>
    </source>
</reference>
<accession>A0AAD8IFL3</accession>
<comment type="function">
    <text evidence="4">Required for vesicle-mediated transport. Catalyzes the fusion of transport vesicles within the Golgi cisternae. Is also required for transport from the endoplasmic reticulum to the Golgi stack. Seems to function as a fusion protein required for the delivery of cargo proteins to all compartments of the Golgi stack independent of vesicle origin.</text>
</comment>
<keyword evidence="3 4" id="KW-0067">ATP-binding</keyword>
<keyword evidence="4" id="KW-0931">ER-Golgi transport</keyword>
<reference evidence="5" key="2">
    <citation type="submission" date="2023-05" db="EMBL/GenBank/DDBJ databases">
        <authorList>
            <person name="Schelkunov M.I."/>
        </authorList>
    </citation>
    <scope>NUCLEOTIDE SEQUENCE</scope>
    <source>
        <strain evidence="5">Hsosn_3</strain>
        <tissue evidence="5">Leaf</tissue>
    </source>
</reference>
<dbReference type="InterPro" id="IPR027417">
    <property type="entry name" value="P-loop_NTPase"/>
</dbReference>
<dbReference type="PANTHER" id="PTHR23078">
    <property type="entry name" value="VESICULAR-FUSION PROTEIN NSF"/>
    <property type="match status" value="1"/>
</dbReference>
<sequence length="145" mass="16068">MASTVGISSDFPYVKIVSAESMIGLSESTKCAQIVKVFEDAYKSPLSIVILDDIERLLEFVAIGPRFSNLISQTLMVLLKRLPPQTHTSIVIAHSLNDMLMKKMYLVLEMAAKGEEGGEAEVVYSGKQTISISHFHECLQDAIRY</sequence>
<keyword evidence="4" id="KW-0460">Magnesium</keyword>
<comment type="similarity">
    <text evidence="1 4">Belongs to the AAA ATPase family.</text>
</comment>
<protein>
    <recommendedName>
        <fullName evidence="4">Vesicle-fusing ATPase</fullName>
        <ecNumber evidence="4">3.6.4.6</ecNumber>
    </recommendedName>
</protein>
<dbReference type="GO" id="GO:0005524">
    <property type="term" value="F:ATP binding"/>
    <property type="evidence" value="ECO:0007669"/>
    <property type="project" value="UniProtKB-UniRule"/>
</dbReference>
<comment type="subcellular location">
    <subcellularLocation>
        <location evidence="4">Cytoplasm</location>
    </subcellularLocation>
</comment>
<dbReference type="PANTHER" id="PTHR23078:SF3">
    <property type="entry name" value="VESICLE-FUSING ATPASE"/>
    <property type="match status" value="1"/>
</dbReference>
<dbReference type="Proteomes" id="UP001237642">
    <property type="component" value="Unassembled WGS sequence"/>
</dbReference>
<comment type="cofactor">
    <cofactor evidence="4">
        <name>Mg(2+)</name>
        <dbReference type="ChEBI" id="CHEBI:18420"/>
    </cofactor>
    <text evidence="4">Binds 1 Mg(2+) ion per subunit.</text>
</comment>
<dbReference type="EC" id="3.6.4.6" evidence="4"/>
<dbReference type="GO" id="GO:0016887">
    <property type="term" value="F:ATP hydrolysis activity"/>
    <property type="evidence" value="ECO:0007669"/>
    <property type="project" value="InterPro"/>
</dbReference>
<evidence type="ECO:0000313" key="6">
    <source>
        <dbReference type="Proteomes" id="UP001237642"/>
    </source>
</evidence>
<keyword evidence="4" id="KW-0479">Metal-binding</keyword>
<comment type="caution">
    <text evidence="5">The sequence shown here is derived from an EMBL/GenBank/DDBJ whole genome shotgun (WGS) entry which is preliminary data.</text>
</comment>
<dbReference type="Gene3D" id="3.40.50.300">
    <property type="entry name" value="P-loop containing nucleotide triphosphate hydrolases"/>
    <property type="match status" value="1"/>
</dbReference>
<dbReference type="GO" id="GO:0035494">
    <property type="term" value="P:SNARE complex disassembly"/>
    <property type="evidence" value="ECO:0007669"/>
    <property type="project" value="InterPro"/>
</dbReference>
<proteinExistence type="inferred from homology"/>
<name>A0AAD8IFL3_9APIA</name>
<dbReference type="GO" id="GO:0046872">
    <property type="term" value="F:metal ion binding"/>
    <property type="evidence" value="ECO:0007669"/>
    <property type="project" value="UniProtKB-UniRule"/>
</dbReference>